<dbReference type="EMBL" id="LR905127">
    <property type="protein sequence ID" value="CAD7253294.1"/>
    <property type="molecule type" value="Genomic_DNA"/>
</dbReference>
<accession>A0A7R9FSJ6</accession>
<organism evidence="2">
    <name type="scientific">Darwinula stevensoni</name>
    <dbReference type="NCBI Taxonomy" id="69355"/>
    <lineage>
        <taxon>Eukaryota</taxon>
        <taxon>Metazoa</taxon>
        <taxon>Ecdysozoa</taxon>
        <taxon>Arthropoda</taxon>
        <taxon>Crustacea</taxon>
        <taxon>Oligostraca</taxon>
        <taxon>Ostracoda</taxon>
        <taxon>Podocopa</taxon>
        <taxon>Podocopida</taxon>
        <taxon>Darwinulocopina</taxon>
        <taxon>Darwinuloidea</taxon>
        <taxon>Darwinulidae</taxon>
        <taxon>Darwinula</taxon>
    </lineage>
</organism>
<gene>
    <name evidence="2" type="ORF">DSTB1V02_LOCUS13044</name>
</gene>
<dbReference type="Proteomes" id="UP000677054">
    <property type="component" value="Unassembled WGS sequence"/>
</dbReference>
<proteinExistence type="predicted"/>
<dbReference type="AlphaFoldDB" id="A0A7R9FSJ6"/>
<reference evidence="2" key="1">
    <citation type="submission" date="2020-11" db="EMBL/GenBank/DDBJ databases">
        <authorList>
            <person name="Tran Van P."/>
        </authorList>
    </citation>
    <scope>NUCLEOTIDE SEQUENCE</scope>
</reference>
<evidence type="ECO:0000256" key="1">
    <source>
        <dbReference type="SAM" id="MobiDB-lite"/>
    </source>
</evidence>
<feature type="region of interest" description="Disordered" evidence="1">
    <location>
        <begin position="628"/>
        <end position="656"/>
    </location>
</feature>
<dbReference type="SUPFAM" id="SSF52540">
    <property type="entry name" value="P-loop containing nucleoside triphosphate hydrolases"/>
    <property type="match status" value="1"/>
</dbReference>
<protein>
    <submittedName>
        <fullName evidence="2">Uncharacterized protein</fullName>
    </submittedName>
</protein>
<evidence type="ECO:0000313" key="2">
    <source>
        <dbReference type="EMBL" id="CAD7253294.1"/>
    </source>
</evidence>
<dbReference type="EMBL" id="CAJPEV010005610">
    <property type="protein sequence ID" value="CAG0903331.1"/>
    <property type="molecule type" value="Genomic_DNA"/>
</dbReference>
<name>A0A7R9FSJ6_9CRUS</name>
<sequence length="700" mass="80041">MEFGQYPGKSGVDDIRYENFSTVSEQNIPTCPFCMSDLNEVTSLSECRQEDRFDVRNHLTVYLGHGMEVPFMEAADQYIQEHYPEAGKIHYSLPSGFLLKERSFEQLLYQAKEELENPKGKDLNFPLDYTAVATVFNRAKDICGSAPSLTVADYIFSETFNRNNAFYRGLRRMSSERREKLEKELDIPDLKQGSHDTFLSYPSGSKVYNIFFHINELSLNVPERRVKRTITQTIHQCDEDRSVFSTMCGAFIDSSAVVVAFPAFPFIERADLRRFLNNCRSCPWRVITKDDLQYPNDLAAFLRRNGVVHLPSLSHEISIAAEKLFRAIFSLYICASSAVNIPRTYVEHFQTCDAQMEKTLCILTPEQKSLVDEDERSSWLLLIAGGSGTGKTLVVKERAKRLAKEDRSIDVLVVNIAGGLLTEDYQNDFKGPIIASLLSVCLTSFPRGRSLGEEEWEPRHLTLCTPRSNYIEIQEDILRITLSSLMQSGDIEPNPGPNVPQQWLDDIAKQLKELALQERVEILEEVKTLKGEASQERSLQRRLLLVQERERAKNLIIRGLRETTGETRDQLQQKVASLASLKEGGANGNASGWKKRRMEAKELCKTVSMHRDLLMVESTKYKWDEESQRPITVDGGHPWDIGEQSGQAWQRLEKGEEKEIVEEIPDPEQGQDQEDPTTWCSRFQLTEPQKPLERKTWKTE</sequence>
<dbReference type="Gene3D" id="3.40.50.300">
    <property type="entry name" value="P-loop containing nucleotide triphosphate hydrolases"/>
    <property type="match status" value="1"/>
</dbReference>
<dbReference type="InterPro" id="IPR027417">
    <property type="entry name" value="P-loop_NTPase"/>
</dbReference>
<keyword evidence="3" id="KW-1185">Reference proteome</keyword>
<evidence type="ECO:0000313" key="3">
    <source>
        <dbReference type="Proteomes" id="UP000677054"/>
    </source>
</evidence>